<dbReference type="eggNOG" id="ENOG502S7Z5">
    <property type="taxonomic scope" value="Eukaryota"/>
</dbReference>
<protein>
    <recommendedName>
        <fullName evidence="4">Endonuclease/exonuclease/phosphatase domain-containing protein</fullName>
    </recommendedName>
</protein>
<evidence type="ECO:0008006" key="4">
    <source>
        <dbReference type="Google" id="ProtNLM"/>
    </source>
</evidence>
<dbReference type="STRING" id="6412.T1FCX9"/>
<dbReference type="Gene3D" id="3.60.10.10">
    <property type="entry name" value="Endonuclease/exonuclease/phosphatase"/>
    <property type="match status" value="1"/>
</dbReference>
<dbReference type="EMBL" id="AMQM01006321">
    <property type="status" value="NOT_ANNOTATED_CDS"/>
    <property type="molecule type" value="Genomic_DNA"/>
</dbReference>
<dbReference type="SUPFAM" id="SSF56219">
    <property type="entry name" value="DNase I-like"/>
    <property type="match status" value="1"/>
</dbReference>
<dbReference type="RefSeq" id="XP_009024581.1">
    <property type="nucleotide sequence ID" value="XM_009026333.1"/>
</dbReference>
<name>T1FCX9_HELRO</name>
<proteinExistence type="predicted"/>
<dbReference type="EnsemblMetazoa" id="HelroT178204">
    <property type="protein sequence ID" value="HelroP178204"/>
    <property type="gene ID" value="HelroG178204"/>
</dbReference>
<dbReference type="InParanoid" id="T1FCX9"/>
<dbReference type="HOGENOM" id="CLU_491158_0_0_1"/>
<dbReference type="InterPro" id="IPR036691">
    <property type="entry name" value="Endo/exonu/phosph_ase_sf"/>
</dbReference>
<dbReference type="PANTHER" id="PTHR33776">
    <property type="entry name" value="ENDO/EXONUCLEASE/PHOSPHATASE DOMAIN-CONTAINING PROTEIN"/>
    <property type="match status" value="1"/>
</dbReference>
<evidence type="ECO:0000313" key="3">
    <source>
        <dbReference type="Proteomes" id="UP000015101"/>
    </source>
</evidence>
<dbReference type="GeneID" id="20206678"/>
<reference evidence="3" key="1">
    <citation type="submission" date="2012-12" db="EMBL/GenBank/DDBJ databases">
        <authorList>
            <person name="Hellsten U."/>
            <person name="Grimwood J."/>
            <person name="Chapman J.A."/>
            <person name="Shapiro H."/>
            <person name="Aerts A."/>
            <person name="Otillar R.P."/>
            <person name="Terry A.Y."/>
            <person name="Boore J.L."/>
            <person name="Simakov O."/>
            <person name="Marletaz F."/>
            <person name="Cho S.-J."/>
            <person name="Edsinger-Gonzales E."/>
            <person name="Havlak P."/>
            <person name="Kuo D.-H."/>
            <person name="Larsson T."/>
            <person name="Lv J."/>
            <person name="Arendt D."/>
            <person name="Savage R."/>
            <person name="Osoegawa K."/>
            <person name="de Jong P."/>
            <person name="Lindberg D.R."/>
            <person name="Seaver E.C."/>
            <person name="Weisblat D.A."/>
            <person name="Putnam N.H."/>
            <person name="Grigoriev I.V."/>
            <person name="Rokhsar D.S."/>
        </authorList>
    </citation>
    <scope>NUCLEOTIDE SEQUENCE</scope>
</reference>
<dbReference type="CTD" id="20206678"/>
<dbReference type="OrthoDB" id="6143588at2759"/>
<gene>
    <name evidence="2" type="primary">20206678</name>
    <name evidence="1" type="ORF">HELRODRAFT_178204</name>
</gene>
<dbReference type="PANTHER" id="PTHR33776:SF4">
    <property type="entry name" value="ENDONUCLEASE_EXONUCLEASE_PHOSPHATASE DOMAIN-CONTAINING PROTEIN"/>
    <property type="match status" value="1"/>
</dbReference>
<evidence type="ECO:0000313" key="2">
    <source>
        <dbReference type="EnsemblMetazoa" id="HelroP178204"/>
    </source>
</evidence>
<dbReference type="EMBL" id="KB097379">
    <property type="protein sequence ID" value="ESN97412.1"/>
    <property type="molecule type" value="Genomic_DNA"/>
</dbReference>
<sequence>MLQRLDAHIIEISTLNEKINKLPFNNSVLAPSKMKKCCESEISLQKTSVSKPWVGIPISQLSNSDKDVKIESNSNLDSVSHVDKIEFRSLIQDSNNNMNSGAEDSDAGFQNVTIRRRALLSKSVYWKVRKINFSTQIYGLVMLLSETGFLKPRTTILLIMADLSLLNKICCPVFLNSCYNFKLDTLKDDLCNLYGDIDDYKFSILHLNARSLFHKIDDLVLFLSFFPIKFSVIFITETWLNERSALVMKFPGYEFVFNNRVNRKGVGVGMFISRSLNFETCYQDNLNLESIESVSVNVHLNRNRTIKLIAIYHPPNTNIDEFFKFFEIFLQNSGFSTYLVGDFNVDLGSYIKNKFNFEMMLSHYKFQPLINLPTRVSTFSSSVIDNILTNMDNSYNCGGVISDLSDHFPIFCLIKSNEEVSNNSTSTTCNFLHYDIPIIKNILSNFNWDQIIFDFDVDSSLNKFFEVFKAALDYETSTRTHFSSKFKKSWMNTNLLNLCKEKNRLYVKLVKNPSLINLANYKSARNHFTKMKRVAEKIFLNNLVKIVMISKQIGI</sequence>
<dbReference type="Proteomes" id="UP000015101">
    <property type="component" value="Unassembled WGS sequence"/>
</dbReference>
<reference evidence="1 3" key="2">
    <citation type="journal article" date="2013" name="Nature">
        <title>Insights into bilaterian evolution from three spiralian genomes.</title>
        <authorList>
            <person name="Simakov O."/>
            <person name="Marletaz F."/>
            <person name="Cho S.J."/>
            <person name="Edsinger-Gonzales E."/>
            <person name="Havlak P."/>
            <person name="Hellsten U."/>
            <person name="Kuo D.H."/>
            <person name="Larsson T."/>
            <person name="Lv J."/>
            <person name="Arendt D."/>
            <person name="Savage R."/>
            <person name="Osoegawa K."/>
            <person name="de Jong P."/>
            <person name="Grimwood J."/>
            <person name="Chapman J.A."/>
            <person name="Shapiro H."/>
            <person name="Aerts A."/>
            <person name="Otillar R.P."/>
            <person name="Terry A.Y."/>
            <person name="Boore J.L."/>
            <person name="Grigoriev I.V."/>
            <person name="Lindberg D.R."/>
            <person name="Seaver E.C."/>
            <person name="Weisblat D.A."/>
            <person name="Putnam N.H."/>
            <person name="Rokhsar D.S."/>
        </authorList>
    </citation>
    <scope>NUCLEOTIDE SEQUENCE</scope>
</reference>
<accession>T1FCX9</accession>
<dbReference type="KEGG" id="hro:HELRODRAFT_178204"/>
<dbReference type="AlphaFoldDB" id="T1FCX9"/>
<keyword evidence="3" id="KW-1185">Reference proteome</keyword>
<organism evidence="2 3">
    <name type="scientific">Helobdella robusta</name>
    <name type="common">Californian leech</name>
    <dbReference type="NCBI Taxonomy" id="6412"/>
    <lineage>
        <taxon>Eukaryota</taxon>
        <taxon>Metazoa</taxon>
        <taxon>Spiralia</taxon>
        <taxon>Lophotrochozoa</taxon>
        <taxon>Annelida</taxon>
        <taxon>Clitellata</taxon>
        <taxon>Hirudinea</taxon>
        <taxon>Rhynchobdellida</taxon>
        <taxon>Glossiphoniidae</taxon>
        <taxon>Helobdella</taxon>
    </lineage>
</organism>
<reference evidence="2" key="3">
    <citation type="submission" date="2015-06" db="UniProtKB">
        <authorList>
            <consortium name="EnsemblMetazoa"/>
        </authorList>
    </citation>
    <scope>IDENTIFICATION</scope>
</reference>
<evidence type="ECO:0000313" key="1">
    <source>
        <dbReference type="EMBL" id="ESN97412.1"/>
    </source>
</evidence>